<dbReference type="InterPro" id="IPR018641">
    <property type="entry name" value="Trfase_1_rSAM/seldom-assoc"/>
</dbReference>
<evidence type="ECO:0000313" key="2">
    <source>
        <dbReference type="Proteomes" id="UP000095713"/>
    </source>
</evidence>
<organism evidence="1 2">
    <name type="scientific">Flavivirga aquatica</name>
    <dbReference type="NCBI Taxonomy" id="1849968"/>
    <lineage>
        <taxon>Bacteria</taxon>
        <taxon>Pseudomonadati</taxon>
        <taxon>Bacteroidota</taxon>
        <taxon>Flavobacteriia</taxon>
        <taxon>Flavobacteriales</taxon>
        <taxon>Flavobacteriaceae</taxon>
        <taxon>Flavivirga</taxon>
    </lineage>
</organism>
<dbReference type="NCBIfam" id="TIGR04282">
    <property type="entry name" value="glyco_like_cofC"/>
    <property type="match status" value="1"/>
</dbReference>
<dbReference type="STRING" id="1849968.A8C32_15445"/>
<dbReference type="OrthoDB" id="9798250at2"/>
<dbReference type="SUPFAM" id="SSF53448">
    <property type="entry name" value="Nucleotide-diphospho-sugar transferases"/>
    <property type="match status" value="1"/>
</dbReference>
<dbReference type="Gene3D" id="3.90.550.10">
    <property type="entry name" value="Spore Coat Polysaccharide Biosynthesis Protein SpsA, Chain A"/>
    <property type="match status" value="1"/>
</dbReference>
<dbReference type="InterPro" id="IPR029044">
    <property type="entry name" value="Nucleotide-diphossugar_trans"/>
</dbReference>
<protein>
    <submittedName>
        <fullName evidence="1">Glycosyltransferase</fullName>
    </submittedName>
</protein>
<dbReference type="Proteomes" id="UP000095713">
    <property type="component" value="Unassembled WGS sequence"/>
</dbReference>
<comment type="caution">
    <text evidence="1">The sequence shown here is derived from an EMBL/GenBank/DDBJ whole genome shotgun (WGS) entry which is preliminary data.</text>
</comment>
<dbReference type="PANTHER" id="PTHR36529">
    <property type="entry name" value="SLL1095 PROTEIN"/>
    <property type="match status" value="1"/>
</dbReference>
<dbReference type="EMBL" id="MDJD01000043">
    <property type="protein sequence ID" value="OEK07872.1"/>
    <property type="molecule type" value="Genomic_DNA"/>
</dbReference>
<keyword evidence="2" id="KW-1185">Reference proteome</keyword>
<dbReference type="RefSeq" id="WP_069830330.1">
    <property type="nucleotide sequence ID" value="NZ_MDJD01000043.1"/>
</dbReference>
<evidence type="ECO:0000313" key="1">
    <source>
        <dbReference type="EMBL" id="OEK07872.1"/>
    </source>
</evidence>
<dbReference type="AlphaFoldDB" id="A0A1E5T917"/>
<sequence>MSENALIVFTRNPELGKCKTRLAKTVGDQTALDIYKFLLQHTADISKAVDTNRFVFYSENIIDNDIWDTKFFNKKLQKGEDLGERMQHAFTELLNANYNKVVIIGSDLYDLNAQTIEEAYKQLESHDVVIGPAEDGGYYLLGMNVLHPEAFKNKAWGTSSVLEKTLTDLNTTSVKFLDKKNDIDTWEDIKDIPFFVKNFLT</sequence>
<accession>A0A1E5T917</accession>
<name>A0A1E5T917_9FLAO</name>
<proteinExistence type="predicted"/>
<dbReference type="GO" id="GO:0016740">
    <property type="term" value="F:transferase activity"/>
    <property type="evidence" value="ECO:0007669"/>
    <property type="project" value="UniProtKB-KW"/>
</dbReference>
<gene>
    <name evidence="1" type="ORF">A8C32_15445</name>
</gene>
<dbReference type="PANTHER" id="PTHR36529:SF1">
    <property type="entry name" value="GLYCOSYLTRANSFERASE"/>
    <property type="match status" value="1"/>
</dbReference>
<dbReference type="Pfam" id="PF09837">
    <property type="entry name" value="DUF2064"/>
    <property type="match status" value="1"/>
</dbReference>
<reference evidence="1 2" key="1">
    <citation type="submission" date="2016-05" db="EMBL/GenBank/DDBJ databases">
        <title>Draft Genome Sequence of Algibacter sp. Strain SK-16 Isolated from the Surface Water of Aburatsubo Inlet.</title>
        <authorList>
            <person name="Wong S.-K."/>
            <person name="Yoshizawa S."/>
            <person name="Nakajima Y."/>
            <person name="Ogura Y."/>
            <person name="Tetsuya H."/>
            <person name="Hamasaki K."/>
        </authorList>
    </citation>
    <scope>NUCLEOTIDE SEQUENCE [LARGE SCALE GENOMIC DNA]</scope>
    <source>
        <strain evidence="1 2">SK-16</strain>
    </source>
</reference>
<keyword evidence="1" id="KW-0808">Transferase</keyword>